<dbReference type="Gene3D" id="3.30.450.80">
    <property type="entry name" value="Transcription factor LuxR-like, autoinducer-binding domain"/>
    <property type="match status" value="1"/>
</dbReference>
<organism evidence="5 6">
    <name type="scientific">Paracoccus alcaliphilus</name>
    <dbReference type="NCBI Taxonomy" id="34002"/>
    <lineage>
        <taxon>Bacteria</taxon>
        <taxon>Pseudomonadati</taxon>
        <taxon>Pseudomonadota</taxon>
        <taxon>Alphaproteobacteria</taxon>
        <taxon>Rhodobacterales</taxon>
        <taxon>Paracoccaceae</taxon>
        <taxon>Paracoccus</taxon>
    </lineage>
</organism>
<reference evidence="5 6" key="1">
    <citation type="submission" date="2016-10" db="EMBL/GenBank/DDBJ databases">
        <authorList>
            <person name="de Groot N.N."/>
        </authorList>
    </citation>
    <scope>NUCLEOTIDE SEQUENCE [LARGE SCALE GENOMIC DNA]</scope>
    <source>
        <strain evidence="5 6">DSM 8512</strain>
    </source>
</reference>
<dbReference type="Pfam" id="PF03472">
    <property type="entry name" value="Autoind_bind"/>
    <property type="match status" value="1"/>
</dbReference>
<name>A0A1H8LNS6_9RHOB</name>
<dbReference type="PANTHER" id="PTHR44688:SF16">
    <property type="entry name" value="DNA-BINDING TRANSCRIPTIONAL ACTIVATOR DEVR_DOSR"/>
    <property type="match status" value="1"/>
</dbReference>
<dbReference type="SUPFAM" id="SSF75516">
    <property type="entry name" value="Pheromone-binding domain of LuxR-like quorum-sensing transcription factors"/>
    <property type="match status" value="1"/>
</dbReference>
<dbReference type="SMART" id="SM00421">
    <property type="entry name" value="HTH_LUXR"/>
    <property type="match status" value="1"/>
</dbReference>
<keyword evidence="1" id="KW-0805">Transcription regulation</keyword>
<dbReference type="Proteomes" id="UP000199054">
    <property type="component" value="Unassembled WGS sequence"/>
</dbReference>
<evidence type="ECO:0000256" key="3">
    <source>
        <dbReference type="ARBA" id="ARBA00023163"/>
    </source>
</evidence>
<protein>
    <submittedName>
        <fullName evidence="5">DNA-binding transcriptional regulator, CsgD family</fullName>
    </submittedName>
</protein>
<dbReference type="PRINTS" id="PR00038">
    <property type="entry name" value="HTHLUXR"/>
</dbReference>
<dbReference type="InterPro" id="IPR036388">
    <property type="entry name" value="WH-like_DNA-bd_sf"/>
</dbReference>
<gene>
    <name evidence="5" type="ORF">SAMN04489859_103240</name>
</gene>
<dbReference type="InterPro" id="IPR016032">
    <property type="entry name" value="Sig_transdc_resp-reg_C-effctor"/>
</dbReference>
<dbReference type="SUPFAM" id="SSF46894">
    <property type="entry name" value="C-terminal effector domain of the bipartite response regulators"/>
    <property type="match status" value="1"/>
</dbReference>
<keyword evidence="2 5" id="KW-0238">DNA-binding</keyword>
<keyword evidence="3" id="KW-0804">Transcription</keyword>
<dbReference type="RefSeq" id="WP_170851906.1">
    <property type="nucleotide sequence ID" value="NZ_FODE01000032.1"/>
</dbReference>
<dbReference type="EMBL" id="FODE01000032">
    <property type="protein sequence ID" value="SEO06765.1"/>
    <property type="molecule type" value="Genomic_DNA"/>
</dbReference>
<dbReference type="GO" id="GO:0003677">
    <property type="term" value="F:DNA binding"/>
    <property type="evidence" value="ECO:0007669"/>
    <property type="project" value="UniProtKB-KW"/>
</dbReference>
<evidence type="ECO:0000256" key="1">
    <source>
        <dbReference type="ARBA" id="ARBA00023015"/>
    </source>
</evidence>
<dbReference type="PROSITE" id="PS50043">
    <property type="entry name" value="HTH_LUXR_2"/>
    <property type="match status" value="1"/>
</dbReference>
<evidence type="ECO:0000313" key="5">
    <source>
        <dbReference type="EMBL" id="SEO06765.1"/>
    </source>
</evidence>
<dbReference type="STRING" id="34002.SAMN04489859_103240"/>
<dbReference type="InterPro" id="IPR005143">
    <property type="entry name" value="TF_LuxR_autoind-bd_dom"/>
</dbReference>
<dbReference type="Pfam" id="PF00196">
    <property type="entry name" value="GerE"/>
    <property type="match status" value="1"/>
</dbReference>
<sequence length="243" mass="26868">MERLVGAQSVVDIRDIYFKAIGDYGYPHVVYAASYQSNFPAAVIREEAQIYCNLPESFGQELEKSFQFSSLPWVDWARHNQGNIRLSKLTAELRDRPDIVKAYGIAQRHGLGAARLISLRCRVARAEGVVAICPAMSTSTDAEELLWARVRREISTLTYVAHMRLATIAGSPSGSRLTPRQREVLEWTSAGKTVAEVATILGLTPATVEKHLRLARDALDAGSTAHAILKAHITHQIFQQNSA</sequence>
<dbReference type="Gene3D" id="1.10.10.10">
    <property type="entry name" value="Winged helix-like DNA-binding domain superfamily/Winged helix DNA-binding domain"/>
    <property type="match status" value="1"/>
</dbReference>
<evidence type="ECO:0000313" key="6">
    <source>
        <dbReference type="Proteomes" id="UP000199054"/>
    </source>
</evidence>
<evidence type="ECO:0000256" key="2">
    <source>
        <dbReference type="ARBA" id="ARBA00023125"/>
    </source>
</evidence>
<keyword evidence="6" id="KW-1185">Reference proteome</keyword>
<dbReference type="InterPro" id="IPR036693">
    <property type="entry name" value="TF_LuxR_autoind-bd_dom_sf"/>
</dbReference>
<dbReference type="AlphaFoldDB" id="A0A1H8LNS6"/>
<feature type="domain" description="HTH luxR-type" evidence="4">
    <location>
        <begin position="170"/>
        <end position="235"/>
    </location>
</feature>
<dbReference type="GO" id="GO:0006355">
    <property type="term" value="P:regulation of DNA-templated transcription"/>
    <property type="evidence" value="ECO:0007669"/>
    <property type="project" value="InterPro"/>
</dbReference>
<dbReference type="CDD" id="cd06170">
    <property type="entry name" value="LuxR_C_like"/>
    <property type="match status" value="1"/>
</dbReference>
<proteinExistence type="predicted"/>
<dbReference type="InterPro" id="IPR000792">
    <property type="entry name" value="Tscrpt_reg_LuxR_C"/>
</dbReference>
<evidence type="ECO:0000259" key="4">
    <source>
        <dbReference type="PROSITE" id="PS50043"/>
    </source>
</evidence>
<accession>A0A1H8LNS6</accession>
<dbReference type="PANTHER" id="PTHR44688">
    <property type="entry name" value="DNA-BINDING TRANSCRIPTIONAL ACTIVATOR DEVR_DOSR"/>
    <property type="match status" value="1"/>
</dbReference>